<proteinExistence type="predicted"/>
<reference evidence="4" key="1">
    <citation type="journal article" date="2019" name="Int. J. Syst. Evol. Microbiol.">
        <title>The Global Catalogue of Microorganisms (GCM) 10K type strain sequencing project: providing services to taxonomists for standard genome sequencing and annotation.</title>
        <authorList>
            <consortium name="The Broad Institute Genomics Platform"/>
            <consortium name="The Broad Institute Genome Sequencing Center for Infectious Disease"/>
            <person name="Wu L."/>
            <person name="Ma J."/>
        </authorList>
    </citation>
    <scope>NUCLEOTIDE SEQUENCE [LARGE SCALE GENOMIC DNA]</scope>
    <source>
        <strain evidence="4">CGMCC 1.12766</strain>
    </source>
</reference>
<feature type="compositionally biased region" description="Polar residues" evidence="1">
    <location>
        <begin position="157"/>
        <end position="166"/>
    </location>
</feature>
<evidence type="ECO:0000256" key="1">
    <source>
        <dbReference type="SAM" id="MobiDB-lite"/>
    </source>
</evidence>
<dbReference type="NCBIfam" id="NF037934">
    <property type="entry name" value="holdfast_HfaA"/>
    <property type="match status" value="1"/>
</dbReference>
<protein>
    <recommendedName>
        <fullName evidence="5">Holdfast attachment protein HfaA</fullName>
    </recommendedName>
</protein>
<organism evidence="3 4">
    <name type="scientific">Glycocaulis albus</name>
    <dbReference type="NCBI Taxonomy" id="1382801"/>
    <lineage>
        <taxon>Bacteria</taxon>
        <taxon>Pseudomonadati</taxon>
        <taxon>Pseudomonadota</taxon>
        <taxon>Alphaproteobacteria</taxon>
        <taxon>Maricaulales</taxon>
        <taxon>Maricaulaceae</taxon>
        <taxon>Glycocaulis</taxon>
    </lineage>
</organism>
<evidence type="ECO:0000313" key="4">
    <source>
        <dbReference type="Proteomes" id="UP000648722"/>
    </source>
</evidence>
<name>A0ABQ1XU89_9PROT</name>
<evidence type="ECO:0008006" key="5">
    <source>
        <dbReference type="Google" id="ProtNLM"/>
    </source>
</evidence>
<dbReference type="RefSeq" id="WP_188452419.1">
    <property type="nucleotide sequence ID" value="NZ_BMFS01000008.1"/>
</dbReference>
<feature type="signal peptide" evidence="2">
    <location>
        <begin position="1"/>
        <end position="23"/>
    </location>
</feature>
<evidence type="ECO:0000256" key="2">
    <source>
        <dbReference type="SAM" id="SignalP"/>
    </source>
</evidence>
<sequence length="180" mass="17808">MPRFAKVTLTAAALAMIATPLAAAQQAGDNWNQPYGMARGDENRPYAGQRGRGANRVVINGIIQTGVGVSAQGTVTGSAGLGGGVGGGGQYTGSSATAIANQLNVVVNGNYNTVVVNSRQINNGDVTANASSSSAQPRTGGPLISSAAPSVTGMESAGSTLNTLPSANVPAPSSDPNREP</sequence>
<evidence type="ECO:0000313" key="3">
    <source>
        <dbReference type="EMBL" id="GGH03521.1"/>
    </source>
</evidence>
<feature type="region of interest" description="Disordered" evidence="1">
    <location>
        <begin position="127"/>
        <end position="180"/>
    </location>
</feature>
<dbReference type="Proteomes" id="UP000648722">
    <property type="component" value="Unassembled WGS sequence"/>
</dbReference>
<accession>A0ABQ1XU89</accession>
<comment type="caution">
    <text evidence="3">The sequence shown here is derived from an EMBL/GenBank/DDBJ whole genome shotgun (WGS) entry which is preliminary data.</text>
</comment>
<keyword evidence="4" id="KW-1185">Reference proteome</keyword>
<gene>
    <name evidence="3" type="ORF">GCM10007420_19840</name>
</gene>
<dbReference type="EMBL" id="BMFS01000008">
    <property type="protein sequence ID" value="GGH03521.1"/>
    <property type="molecule type" value="Genomic_DNA"/>
</dbReference>
<keyword evidence="2" id="KW-0732">Signal</keyword>
<feature type="chain" id="PRO_5046022736" description="Holdfast attachment protein HfaA" evidence="2">
    <location>
        <begin position="24"/>
        <end position="180"/>
    </location>
</feature>
<dbReference type="InterPro" id="IPR049851">
    <property type="entry name" value="Holdfast_HfaA"/>
</dbReference>
<feature type="compositionally biased region" description="Polar residues" evidence="1">
    <location>
        <begin position="127"/>
        <end position="137"/>
    </location>
</feature>